<comment type="caution">
    <text evidence="1">The sequence shown here is derived from an EMBL/GenBank/DDBJ whole genome shotgun (WGS) entry which is preliminary data.</text>
</comment>
<reference evidence="2" key="1">
    <citation type="journal article" date="2019" name="Int. J. Syst. Evol. Microbiol.">
        <title>The Global Catalogue of Microorganisms (GCM) 10K type strain sequencing project: providing services to taxonomists for standard genome sequencing and annotation.</title>
        <authorList>
            <consortium name="The Broad Institute Genomics Platform"/>
            <consortium name="The Broad Institute Genome Sequencing Center for Infectious Disease"/>
            <person name="Wu L."/>
            <person name="Ma J."/>
        </authorList>
    </citation>
    <scope>NUCLEOTIDE SEQUENCE [LARGE SCALE GENOMIC DNA]</scope>
    <source>
        <strain evidence="2">CCUG 58938</strain>
    </source>
</reference>
<evidence type="ECO:0000313" key="2">
    <source>
        <dbReference type="Proteomes" id="UP001597112"/>
    </source>
</evidence>
<proteinExistence type="predicted"/>
<dbReference type="RefSeq" id="WP_377574465.1">
    <property type="nucleotide sequence ID" value="NZ_JBHTKA010000001.1"/>
</dbReference>
<accession>A0ABW3JWI7</accession>
<evidence type="ECO:0000313" key="1">
    <source>
        <dbReference type="EMBL" id="MFD0998189.1"/>
    </source>
</evidence>
<organism evidence="1 2">
    <name type="scientific">Ohtaekwangia kribbensis</name>
    <dbReference type="NCBI Taxonomy" id="688913"/>
    <lineage>
        <taxon>Bacteria</taxon>
        <taxon>Pseudomonadati</taxon>
        <taxon>Bacteroidota</taxon>
        <taxon>Cytophagia</taxon>
        <taxon>Cytophagales</taxon>
        <taxon>Fulvivirgaceae</taxon>
        <taxon>Ohtaekwangia</taxon>
    </lineage>
</organism>
<evidence type="ECO:0008006" key="3">
    <source>
        <dbReference type="Google" id="ProtNLM"/>
    </source>
</evidence>
<protein>
    <recommendedName>
        <fullName evidence="3">Lipoprotein</fullName>
    </recommendedName>
</protein>
<gene>
    <name evidence="1" type="ORF">ACFQ21_02685</name>
</gene>
<dbReference type="Proteomes" id="UP001597112">
    <property type="component" value="Unassembled WGS sequence"/>
</dbReference>
<sequence length="151" mass="16911">MKKENGIAFLLLILSFCVTPSKNDKSNERTIALYAVAPEAVAMDTEDKNYKYIQGYKIDVEYVLTLENKKLLIDTIESDSIYSKDSNSKRCPHYAQYAINYGGDSFVISVAPCSKILVFKKDSVSEPQLIDLINNNKLERVIANISSSATK</sequence>
<name>A0ABW3JWI7_9BACT</name>
<dbReference type="EMBL" id="JBHTKA010000001">
    <property type="protein sequence ID" value="MFD0998189.1"/>
    <property type="molecule type" value="Genomic_DNA"/>
</dbReference>
<keyword evidence="2" id="KW-1185">Reference proteome</keyword>